<dbReference type="OrthoDB" id="1121032at2"/>
<dbReference type="RefSeq" id="WP_109263088.1">
    <property type="nucleotide sequence ID" value="NZ_QEWP01000002.1"/>
</dbReference>
<evidence type="ECO:0000313" key="1">
    <source>
        <dbReference type="EMBL" id="PWE00717.1"/>
    </source>
</evidence>
<proteinExistence type="predicted"/>
<comment type="caution">
    <text evidence="1">The sequence shown here is derived from an EMBL/GenBank/DDBJ whole genome shotgun (WGS) entry which is preliminary data.</text>
</comment>
<dbReference type="Proteomes" id="UP000244956">
    <property type="component" value="Unassembled WGS sequence"/>
</dbReference>
<dbReference type="EMBL" id="QEWP01000002">
    <property type="protein sequence ID" value="PWE00717.1"/>
    <property type="molecule type" value="Genomic_DNA"/>
</dbReference>
<organism evidence="1 2">
    <name type="scientific">Marinilabilia rubra</name>
    <dbReference type="NCBI Taxonomy" id="2162893"/>
    <lineage>
        <taxon>Bacteria</taxon>
        <taxon>Pseudomonadati</taxon>
        <taxon>Bacteroidota</taxon>
        <taxon>Bacteroidia</taxon>
        <taxon>Marinilabiliales</taxon>
        <taxon>Marinilabiliaceae</taxon>
        <taxon>Marinilabilia</taxon>
    </lineage>
</organism>
<name>A0A2U2BCG0_9BACT</name>
<accession>A0A2U2BCG0</accession>
<dbReference type="AlphaFoldDB" id="A0A2U2BCG0"/>
<reference evidence="1 2" key="1">
    <citation type="submission" date="2018-05" db="EMBL/GenBank/DDBJ databases">
        <title>Marinilabilia rubrum sp. nov., isolated from saltern sediment.</title>
        <authorList>
            <person name="Zhang R."/>
        </authorList>
    </citation>
    <scope>NUCLEOTIDE SEQUENCE [LARGE SCALE GENOMIC DNA]</scope>
    <source>
        <strain evidence="1 2">WTE16</strain>
    </source>
</reference>
<sequence length="139" mass="15801">MIQRDYILRMIEEIGRFIARLSGMRDKKLAHQGYEEFLSFLLAHYKLSEGDISLENMDCLEEKLKVGFDSYPDELGQLLSGGAEMAGSIEKGSVAETLYLLAWISLNKAEANTQTFRFERQVEMSAIKDKLILMGINVD</sequence>
<gene>
    <name evidence="1" type="ORF">DDZ16_03745</name>
</gene>
<protein>
    <submittedName>
        <fullName evidence="1">Uncharacterized protein</fullName>
    </submittedName>
</protein>
<keyword evidence="2" id="KW-1185">Reference proteome</keyword>
<evidence type="ECO:0000313" key="2">
    <source>
        <dbReference type="Proteomes" id="UP000244956"/>
    </source>
</evidence>